<dbReference type="Pfam" id="PF01730">
    <property type="entry name" value="UreF"/>
    <property type="match status" value="1"/>
</dbReference>
<protein>
    <recommendedName>
        <fullName evidence="3">Urease accessory protein UreF</fullName>
    </recommendedName>
</protein>
<dbReference type="STRING" id="390807.SAMN04488095_0645"/>
<comment type="subunit">
    <text evidence="3">UreD, UreF and UreG form a complex that acts as a GTP-hydrolysis-dependent molecular chaperone, activating the urease apoprotein by helping to assemble the nickel containing metallocenter of UreC. The UreE protein probably delivers the nickel.</text>
</comment>
<dbReference type="Gene3D" id="1.10.4190.10">
    <property type="entry name" value="Urease accessory protein UreF"/>
    <property type="match status" value="1"/>
</dbReference>
<evidence type="ECO:0000256" key="2">
    <source>
        <dbReference type="ARBA" id="ARBA00023186"/>
    </source>
</evidence>
<evidence type="ECO:0000256" key="3">
    <source>
        <dbReference type="HAMAP-Rule" id="MF_01385"/>
    </source>
</evidence>
<sequence length="217" mass="23005">MVTGARWGTIMAMTADLLRLTQWLSPAFPVSGYAYSHGLETAMASGRVAGARDVQDWASHVLRFGAGPLDVWAIRAVMGGDDPGEVAEVLQARAGCAERWQETRDQGAAFATVTTGMGEPPIPDLPLPVALGLRARGMAADVVAMLYLQGFAGQLVSAATRFLPLGQTEAQTVLRALHPVIAEVAARTDTDPPGGAALMADLDAMRHETLQPRIFRT</sequence>
<keyword evidence="2 3" id="KW-0143">Chaperone</keyword>
<keyword evidence="5" id="KW-1185">Reference proteome</keyword>
<dbReference type="EMBL" id="FORA01000001">
    <property type="protein sequence ID" value="SFI36559.1"/>
    <property type="molecule type" value="Genomic_DNA"/>
</dbReference>
<dbReference type="HAMAP" id="MF_01385">
    <property type="entry name" value="UreF"/>
    <property type="match status" value="1"/>
</dbReference>
<dbReference type="PIRSF" id="PIRSF009467">
    <property type="entry name" value="Ureas_acces_UreF"/>
    <property type="match status" value="1"/>
</dbReference>
<gene>
    <name evidence="3" type="primary">ureF</name>
    <name evidence="4" type="ORF">SAMN04488095_0645</name>
</gene>
<dbReference type="GO" id="GO:0005737">
    <property type="term" value="C:cytoplasm"/>
    <property type="evidence" value="ECO:0007669"/>
    <property type="project" value="UniProtKB-SubCell"/>
</dbReference>
<dbReference type="InterPro" id="IPR002639">
    <property type="entry name" value="UreF"/>
</dbReference>
<accession>A0A1I3HLS3</accession>
<comment type="subcellular location">
    <subcellularLocation>
        <location evidence="3">Cytoplasm</location>
    </subcellularLocation>
</comment>
<reference evidence="4 5" key="1">
    <citation type="submission" date="2016-10" db="EMBL/GenBank/DDBJ databases">
        <authorList>
            <person name="de Groot N.N."/>
        </authorList>
    </citation>
    <scope>NUCLEOTIDE SEQUENCE [LARGE SCALE GENOMIC DNA]</scope>
    <source>
        <strain evidence="4 5">DSM 19073</strain>
    </source>
</reference>
<proteinExistence type="inferred from homology"/>
<keyword evidence="1 3" id="KW-0996">Nickel insertion</keyword>
<dbReference type="Proteomes" id="UP000199110">
    <property type="component" value="Unassembled WGS sequence"/>
</dbReference>
<comment type="similarity">
    <text evidence="3">Belongs to the UreF family.</text>
</comment>
<keyword evidence="3" id="KW-0963">Cytoplasm</keyword>
<evidence type="ECO:0000256" key="1">
    <source>
        <dbReference type="ARBA" id="ARBA00022988"/>
    </source>
</evidence>
<organism evidence="4 5">
    <name type="scientific">Jannaschia pohangensis</name>
    <dbReference type="NCBI Taxonomy" id="390807"/>
    <lineage>
        <taxon>Bacteria</taxon>
        <taxon>Pseudomonadati</taxon>
        <taxon>Pseudomonadota</taxon>
        <taxon>Alphaproteobacteria</taxon>
        <taxon>Rhodobacterales</taxon>
        <taxon>Roseobacteraceae</taxon>
        <taxon>Jannaschia</taxon>
    </lineage>
</organism>
<dbReference type="PANTHER" id="PTHR33620">
    <property type="entry name" value="UREASE ACCESSORY PROTEIN F"/>
    <property type="match status" value="1"/>
</dbReference>
<dbReference type="InterPro" id="IPR038277">
    <property type="entry name" value="UreF_sf"/>
</dbReference>
<dbReference type="GO" id="GO:0016151">
    <property type="term" value="F:nickel cation binding"/>
    <property type="evidence" value="ECO:0007669"/>
    <property type="project" value="UniProtKB-UniRule"/>
</dbReference>
<dbReference type="PANTHER" id="PTHR33620:SF1">
    <property type="entry name" value="UREASE ACCESSORY PROTEIN F"/>
    <property type="match status" value="1"/>
</dbReference>
<evidence type="ECO:0000313" key="5">
    <source>
        <dbReference type="Proteomes" id="UP000199110"/>
    </source>
</evidence>
<dbReference type="AlphaFoldDB" id="A0A1I3HLS3"/>
<comment type="function">
    <text evidence="3">Required for maturation of urease via the functional incorporation of the urease nickel metallocenter.</text>
</comment>
<name>A0A1I3HLS3_9RHOB</name>
<evidence type="ECO:0000313" key="4">
    <source>
        <dbReference type="EMBL" id="SFI36559.1"/>
    </source>
</evidence>